<dbReference type="Proteomes" id="UP000218765">
    <property type="component" value="Chromosome"/>
</dbReference>
<gene>
    <name evidence="1" type="ORF">FOKN1_2820</name>
</gene>
<dbReference type="SUPFAM" id="SSF143100">
    <property type="entry name" value="TTHA1013/TTHA0281-like"/>
    <property type="match status" value="1"/>
</dbReference>
<name>A0A1Z4VU62_9GAMM</name>
<reference evidence="1" key="1">
    <citation type="submission" date="2017-05" db="EMBL/GenBank/DDBJ databases">
        <title>Thiocyanate degradation by Thiohalobacter thiocyanaticus FOKN1.</title>
        <authorList>
            <person name="Oshiki M."/>
            <person name="Fukushima T."/>
            <person name="Kawano S."/>
            <person name="Nakagawa J."/>
        </authorList>
    </citation>
    <scope>NUCLEOTIDE SEQUENCE [LARGE SCALE GENOMIC DNA]</scope>
    <source>
        <strain evidence="1">FOKN1</strain>
    </source>
</reference>
<evidence type="ECO:0008006" key="3">
    <source>
        <dbReference type="Google" id="ProtNLM"/>
    </source>
</evidence>
<dbReference type="Gene3D" id="3.30.160.250">
    <property type="match status" value="1"/>
</dbReference>
<dbReference type="OrthoDB" id="5772151at2"/>
<organism evidence="1 2">
    <name type="scientific">Thiohalobacter thiocyanaticus</name>
    <dbReference type="NCBI Taxonomy" id="585455"/>
    <lineage>
        <taxon>Bacteria</taxon>
        <taxon>Pseudomonadati</taxon>
        <taxon>Pseudomonadota</taxon>
        <taxon>Gammaproteobacteria</taxon>
        <taxon>Thiohalobacterales</taxon>
        <taxon>Thiohalobacteraceae</taxon>
        <taxon>Thiohalobacter</taxon>
    </lineage>
</organism>
<evidence type="ECO:0000313" key="2">
    <source>
        <dbReference type="Proteomes" id="UP000218765"/>
    </source>
</evidence>
<evidence type="ECO:0000313" key="1">
    <source>
        <dbReference type="EMBL" id="BAZ95180.1"/>
    </source>
</evidence>
<dbReference type="InterPro" id="IPR035069">
    <property type="entry name" value="TTHA1013/TTHA0281-like"/>
</dbReference>
<accession>A0A1Z4VU62</accession>
<sequence>MAKSQLQFAYPMLVTEDDAGRLLARFPDFPEALTDAPDLETLLEEATDCLDEAVAARIAEGMPLPHPAQAVKGRVHWIMLPAQTAAKAALYAALRDSGLSKSGLARRLGCDEKEVRRMLDPRHATRLPRIEAALDALGKRLIVHTEDVA</sequence>
<dbReference type="KEGG" id="ttc:FOKN1_2820"/>
<keyword evidence="2" id="KW-1185">Reference proteome</keyword>
<dbReference type="EMBL" id="AP018052">
    <property type="protein sequence ID" value="BAZ95180.1"/>
    <property type="molecule type" value="Genomic_DNA"/>
</dbReference>
<protein>
    <recommendedName>
        <fullName evidence="3">Type II toxin-antitoxin system HicB family antitoxin</fullName>
    </recommendedName>
</protein>
<dbReference type="AlphaFoldDB" id="A0A1Z4VU62"/>
<dbReference type="RefSeq" id="WP_096367191.1">
    <property type="nucleotide sequence ID" value="NZ_AP018052.1"/>
</dbReference>
<proteinExistence type="predicted"/>